<evidence type="ECO:0000313" key="8">
    <source>
        <dbReference type="EMBL" id="KAL0853043.1"/>
    </source>
</evidence>
<evidence type="ECO:0000256" key="3">
    <source>
        <dbReference type="PROSITE-ProRule" id="PRU00042"/>
    </source>
</evidence>
<keyword evidence="1 4" id="KW-0479">Metal-binding</keyword>
<feature type="binding site" evidence="4">
    <location>
        <position position="67"/>
    </location>
    <ligand>
        <name>Zn(2+)</name>
        <dbReference type="ChEBI" id="CHEBI:29105"/>
    </ligand>
</feature>
<gene>
    <name evidence="8" type="ORF">ABMA27_012819</name>
</gene>
<dbReference type="PROSITE" id="PS50157">
    <property type="entry name" value="ZINC_FINGER_C2H2_2"/>
    <property type="match status" value="8"/>
</dbReference>
<feature type="domain" description="C2H2-type" evidence="6">
    <location>
        <begin position="378"/>
        <end position="406"/>
    </location>
</feature>
<dbReference type="EMBL" id="JBEUOH010000031">
    <property type="protein sequence ID" value="KAL0853043.1"/>
    <property type="molecule type" value="Genomic_DNA"/>
</dbReference>
<dbReference type="InterPro" id="IPR013087">
    <property type="entry name" value="Znf_C2H2_type"/>
</dbReference>
<accession>A0ABR3GZZ4</accession>
<feature type="compositionally biased region" description="Basic and acidic residues" evidence="5">
    <location>
        <begin position="151"/>
        <end position="164"/>
    </location>
</feature>
<feature type="domain" description="C2H2-type" evidence="6">
    <location>
        <begin position="322"/>
        <end position="346"/>
    </location>
</feature>
<keyword evidence="3" id="KW-0863">Zinc-finger</keyword>
<dbReference type="PANTHER" id="PTHR23234:SF10">
    <property type="entry name" value="RIKEN CDNA 6720489N17 GENE-RELATED"/>
    <property type="match status" value="1"/>
</dbReference>
<evidence type="ECO:0000256" key="1">
    <source>
        <dbReference type="ARBA" id="ARBA00022723"/>
    </source>
</evidence>
<evidence type="ECO:0000256" key="5">
    <source>
        <dbReference type="SAM" id="MobiDB-lite"/>
    </source>
</evidence>
<dbReference type="SMART" id="SM00868">
    <property type="entry name" value="zf-AD"/>
    <property type="match status" value="1"/>
</dbReference>
<feature type="region of interest" description="Disordered" evidence="5">
    <location>
        <begin position="140"/>
        <end position="164"/>
    </location>
</feature>
<dbReference type="InterPro" id="IPR036236">
    <property type="entry name" value="Znf_C2H2_sf"/>
</dbReference>
<dbReference type="SMART" id="SM00355">
    <property type="entry name" value="ZnF_C2H2"/>
    <property type="match status" value="9"/>
</dbReference>
<evidence type="ECO:0000259" key="6">
    <source>
        <dbReference type="PROSITE" id="PS50157"/>
    </source>
</evidence>
<dbReference type="Pfam" id="PF00096">
    <property type="entry name" value="zf-C2H2"/>
    <property type="match status" value="4"/>
</dbReference>
<evidence type="ECO:0000259" key="7">
    <source>
        <dbReference type="PROSITE" id="PS51915"/>
    </source>
</evidence>
<evidence type="ECO:0000256" key="2">
    <source>
        <dbReference type="ARBA" id="ARBA00022737"/>
    </source>
</evidence>
<feature type="domain" description="C2H2-type" evidence="6">
    <location>
        <begin position="436"/>
        <end position="459"/>
    </location>
</feature>
<dbReference type="PROSITE" id="PS51915">
    <property type="entry name" value="ZAD"/>
    <property type="match status" value="1"/>
</dbReference>
<feature type="domain" description="ZAD" evidence="7">
    <location>
        <begin position="15"/>
        <end position="94"/>
    </location>
</feature>
<feature type="domain" description="C2H2-type" evidence="6">
    <location>
        <begin position="494"/>
        <end position="521"/>
    </location>
</feature>
<keyword evidence="4" id="KW-0862">Zinc</keyword>
<evidence type="ECO:0000313" key="9">
    <source>
        <dbReference type="Proteomes" id="UP001549920"/>
    </source>
</evidence>
<dbReference type="PANTHER" id="PTHR23234">
    <property type="entry name" value="ZNF44 PROTEIN"/>
    <property type="match status" value="1"/>
</dbReference>
<dbReference type="PROSITE" id="PS00028">
    <property type="entry name" value="ZINC_FINGER_C2H2_1"/>
    <property type="match status" value="8"/>
</dbReference>
<name>A0ABR3GZZ4_LOXSC</name>
<protein>
    <submittedName>
        <fullName evidence="8">Uncharacterized protein</fullName>
    </submittedName>
</protein>
<feature type="domain" description="C2H2-type" evidence="6">
    <location>
        <begin position="235"/>
        <end position="262"/>
    </location>
</feature>
<feature type="binding site" evidence="4">
    <location>
        <position position="20"/>
    </location>
    <ligand>
        <name>Zn(2+)</name>
        <dbReference type="ChEBI" id="CHEBI:29105"/>
    </ligand>
</feature>
<keyword evidence="2" id="KW-0677">Repeat</keyword>
<feature type="domain" description="C2H2-type" evidence="6">
    <location>
        <begin position="465"/>
        <end position="493"/>
    </location>
</feature>
<proteinExistence type="predicted"/>
<evidence type="ECO:0000256" key="4">
    <source>
        <dbReference type="PROSITE-ProRule" id="PRU01263"/>
    </source>
</evidence>
<keyword evidence="9" id="KW-1185">Reference proteome</keyword>
<organism evidence="8 9">
    <name type="scientific">Loxostege sticticalis</name>
    <name type="common">Beet webworm moth</name>
    <dbReference type="NCBI Taxonomy" id="481309"/>
    <lineage>
        <taxon>Eukaryota</taxon>
        <taxon>Metazoa</taxon>
        <taxon>Ecdysozoa</taxon>
        <taxon>Arthropoda</taxon>
        <taxon>Hexapoda</taxon>
        <taxon>Insecta</taxon>
        <taxon>Pterygota</taxon>
        <taxon>Neoptera</taxon>
        <taxon>Endopterygota</taxon>
        <taxon>Lepidoptera</taxon>
        <taxon>Glossata</taxon>
        <taxon>Ditrysia</taxon>
        <taxon>Pyraloidea</taxon>
        <taxon>Crambidae</taxon>
        <taxon>Pyraustinae</taxon>
        <taxon>Loxostege</taxon>
    </lineage>
</organism>
<sequence length="521" mass="61028">MSVINNKKGPIYDPGTCRCCGASKKCRILNVEYEYQDQKEIYSDLFVECFGLVLFHLDGEPTDRLICATCVSRLREACSFRRQVLQCEEKLLQSRIHVHEEGTCGPPPMVIKTEVTIKEKNEEEDHMDYCEDSTNDIGVNENVSANPVATDKTEPSAKRSPTKDDLARRQLLLKIQKMKERLKRIQRAKKPPTPQYRPLPVHDKFVDEESLIYENTVTIVENSYVCPFQTSYSTYFCVYCKATFSDPFKLRDHNSKHDPKRFKYVFNNKKATHIDIERIDCRLCNQNITDMDTLKSHLKEHGKKLNNVKEEFLKFRLKNGTISCTECEKSFVFFHALKRHMAEHFGSFVCDICGAHYFDRRTLDMHTKNSHKSEENRYSCHECGKLLKNKHSMFLHVSSVHKKEAAFQCSKCDEVFFSYKDRYRHMLDVHGEAKIYPCDSCGKVYTNTKNLREHNRTVHLKIFKHRCGICDRGFAQPSRLNEHVMSMHRNERSFYCDMCGKSYPRLHYLKLHIQSHNSQET</sequence>
<feature type="binding site" evidence="4">
    <location>
        <position position="17"/>
    </location>
    <ligand>
        <name>Zn(2+)</name>
        <dbReference type="ChEBI" id="CHEBI:29105"/>
    </ligand>
</feature>
<comment type="caution">
    <text evidence="8">The sequence shown here is derived from an EMBL/GenBank/DDBJ whole genome shotgun (WGS) entry which is preliminary data.</text>
</comment>
<dbReference type="Proteomes" id="UP001549920">
    <property type="component" value="Unassembled WGS sequence"/>
</dbReference>
<feature type="domain" description="C2H2-type" evidence="6">
    <location>
        <begin position="407"/>
        <end position="435"/>
    </location>
</feature>
<dbReference type="Gene3D" id="3.30.160.60">
    <property type="entry name" value="Classic Zinc Finger"/>
    <property type="match status" value="5"/>
</dbReference>
<dbReference type="SUPFAM" id="SSF57667">
    <property type="entry name" value="beta-beta-alpha zinc fingers"/>
    <property type="match status" value="4"/>
</dbReference>
<feature type="binding site" evidence="4">
    <location>
        <position position="70"/>
    </location>
    <ligand>
        <name>Zn(2+)</name>
        <dbReference type="ChEBI" id="CHEBI:29105"/>
    </ligand>
</feature>
<dbReference type="InterPro" id="IPR050758">
    <property type="entry name" value="Znf_C2H2-type"/>
</dbReference>
<feature type="domain" description="C2H2-type" evidence="6">
    <location>
        <begin position="348"/>
        <end position="376"/>
    </location>
</feature>
<reference evidence="8 9" key="1">
    <citation type="submission" date="2024-06" db="EMBL/GenBank/DDBJ databases">
        <title>A chromosome-level genome assembly of beet webworm, Loxostege sticticalis.</title>
        <authorList>
            <person name="Zhang Y."/>
        </authorList>
    </citation>
    <scope>NUCLEOTIDE SEQUENCE [LARGE SCALE GENOMIC DNA]</scope>
    <source>
        <strain evidence="8">AQ026</strain>
        <tissue evidence="8">Whole body</tissue>
    </source>
</reference>
<dbReference type="InterPro" id="IPR012934">
    <property type="entry name" value="Znf_AD"/>
</dbReference>